<keyword evidence="3" id="KW-0285">Flavoprotein</keyword>
<evidence type="ECO:0000256" key="4">
    <source>
        <dbReference type="ARBA" id="ARBA00022793"/>
    </source>
</evidence>
<evidence type="ECO:0000256" key="1">
    <source>
        <dbReference type="ARBA" id="ARBA00005092"/>
    </source>
</evidence>
<dbReference type="PANTHER" id="PTHR30108:SF21">
    <property type="entry name" value="4-HYDROXYBENZOATE DECARBOXYLASE"/>
    <property type="match status" value="1"/>
</dbReference>
<dbReference type="Proteomes" id="UP000028501">
    <property type="component" value="Chromosome"/>
</dbReference>
<accession>A0A075WF83</accession>
<dbReference type="EC" id="4.1.1.126" evidence="8"/>
<reference evidence="13 14" key="1">
    <citation type="submission" date="2013-07" db="EMBL/GenBank/DDBJ databases">
        <title>Genome of Archaeoglobus fulgidus.</title>
        <authorList>
            <person name="Fiebig A."/>
            <person name="Birkeland N.-K."/>
        </authorList>
    </citation>
    <scope>NUCLEOTIDE SEQUENCE [LARGE SCALE GENOMIC DNA]</scope>
    <source>
        <strain evidence="13 14">DSM 8774</strain>
    </source>
</reference>
<evidence type="ECO:0000256" key="10">
    <source>
        <dbReference type="ARBA" id="ARBA00049936"/>
    </source>
</evidence>
<dbReference type="GO" id="GO:0005737">
    <property type="term" value="C:cytoplasm"/>
    <property type="evidence" value="ECO:0007669"/>
    <property type="project" value="TreeGrafter"/>
</dbReference>
<dbReference type="EMBL" id="CP006577">
    <property type="protein sequence ID" value="AIG98646.1"/>
    <property type="molecule type" value="Genomic_DNA"/>
</dbReference>
<evidence type="ECO:0000256" key="7">
    <source>
        <dbReference type="ARBA" id="ARBA00049583"/>
    </source>
</evidence>
<comment type="cofactor">
    <cofactor evidence="10">
        <name>prenylated FMN</name>
        <dbReference type="ChEBI" id="CHEBI:87746"/>
    </cofactor>
</comment>
<keyword evidence="5" id="KW-0414">Isoprene biosynthesis</keyword>
<dbReference type="AlphaFoldDB" id="A0A075WF83"/>
<comment type="similarity">
    <text evidence="2">Belongs to the UbiD family.</text>
</comment>
<dbReference type="InterPro" id="IPR048304">
    <property type="entry name" value="UbiD_Rift_dom"/>
</dbReference>
<feature type="domain" description="3-octaprenyl-4-hydroxybenzoate carboxy-lyase-like Rift-related" evidence="11">
    <location>
        <begin position="93"/>
        <end position="271"/>
    </location>
</feature>
<feature type="domain" description="3-octaprenyl-4-hydroxybenzoate carboxy-lyase-like C-terminal" evidence="12">
    <location>
        <begin position="276"/>
        <end position="396"/>
    </location>
</feature>
<gene>
    <name evidence="13" type="ORF">AFULGI_00018930</name>
</gene>
<proteinExistence type="inferred from homology"/>
<dbReference type="InterPro" id="IPR049381">
    <property type="entry name" value="UbiD-like_C"/>
</dbReference>
<evidence type="ECO:0000259" key="12">
    <source>
        <dbReference type="Pfam" id="PF20696"/>
    </source>
</evidence>
<dbReference type="Pfam" id="PF01977">
    <property type="entry name" value="UbiD"/>
    <property type="match status" value="1"/>
</dbReference>
<name>A0A075WF83_ARCFL</name>
<evidence type="ECO:0000256" key="9">
    <source>
        <dbReference type="ARBA" id="ARBA00049754"/>
    </source>
</evidence>
<dbReference type="SUPFAM" id="SSF50475">
    <property type="entry name" value="FMN-binding split barrel"/>
    <property type="match status" value="1"/>
</dbReference>
<dbReference type="NCBIfam" id="TIGR00148">
    <property type="entry name" value="UbiD family decarboxylase"/>
    <property type="match status" value="1"/>
</dbReference>
<dbReference type="Gene3D" id="3.40.1670.10">
    <property type="entry name" value="UbiD C-terminal domain-like"/>
    <property type="match status" value="1"/>
</dbReference>
<evidence type="ECO:0000256" key="3">
    <source>
        <dbReference type="ARBA" id="ARBA00022643"/>
    </source>
</evidence>
<evidence type="ECO:0000256" key="8">
    <source>
        <dbReference type="ARBA" id="ARBA00049727"/>
    </source>
</evidence>
<protein>
    <recommendedName>
        <fullName evidence="9">Anhydromevalonate phosphate decarboxylase</fullName>
        <ecNumber evidence="8">4.1.1.126</ecNumber>
    </recommendedName>
</protein>
<organism evidence="13 14">
    <name type="scientific">Archaeoglobus fulgidus DSM 8774</name>
    <dbReference type="NCBI Taxonomy" id="1344584"/>
    <lineage>
        <taxon>Archaea</taxon>
        <taxon>Methanobacteriati</taxon>
        <taxon>Methanobacteriota</taxon>
        <taxon>Archaeoglobi</taxon>
        <taxon>Archaeoglobales</taxon>
        <taxon>Archaeoglobaceae</taxon>
        <taxon>Archaeoglobus</taxon>
    </lineage>
</organism>
<comment type="catalytic activity">
    <reaction evidence="6">
        <text>(2E)-3-methyl-5-phosphooxypent-2-enoate + H(+) = isopentenyl phosphate + CO2</text>
        <dbReference type="Rhea" id="RHEA:78971"/>
        <dbReference type="ChEBI" id="CHEBI:15378"/>
        <dbReference type="ChEBI" id="CHEBI:16526"/>
        <dbReference type="ChEBI" id="CHEBI:65078"/>
        <dbReference type="ChEBI" id="CHEBI:229665"/>
        <dbReference type="EC" id="4.1.1.126"/>
    </reaction>
    <physiologicalReaction direction="left-to-right" evidence="6">
        <dbReference type="Rhea" id="RHEA:78972"/>
    </physiologicalReaction>
</comment>
<comment type="function">
    <text evidence="7">Catalyzes the conversion of trans-anhydromevalonate 5-phosphate (tAHMP) into isopentenyl phosphate. Involved in the archaeal mevalonate (MVA) pathway, which provides fundamental precursors for isoprenoid biosynthesis, such as isopentenyl diphosphate (IPP) and dimethylallyl diphosphate (DMAPP).</text>
</comment>
<dbReference type="Pfam" id="PF20696">
    <property type="entry name" value="UbiD_C"/>
    <property type="match status" value="1"/>
</dbReference>
<evidence type="ECO:0000256" key="2">
    <source>
        <dbReference type="ARBA" id="ARBA00010021"/>
    </source>
</evidence>
<sequence>MNLRDAISVANPVQLEEEIKHDEVVSFLKSKNLLDKPVILNVEGKKVAKNFVSSRETLGKYLGVDAYSIARELSKIEDREAEIRVEPFSSLAMKKVDVNLQELPVIKYFPRDGGRYITAGIVIAQRNGVYNASIHRMLLLDESRVAARLVPPRHTYLMWREAVEREEELEVAVVIGTHPLFLFASATRVPSGKEFSYAAGLMGRLTLYRKGEMLVPDSEIILFGRITAETAKEGPFVDITGTYDIVRDEPVIVFDEMYVKEDYIYYSITPAGKEHQMLMGVPYEPVIYRFVSNVCKVKNVITTPGSCHYFHCVVQIEKKSEGDGKNAIIAALAANPSMKGVVVVDDDIDILSYEDMEFAIATRFQPDRDLVVVKGARGSSLDPSADKTTSKWGIDATKPLGKEGFDRVV</sequence>
<keyword evidence="4" id="KW-0210">Decarboxylase</keyword>
<keyword evidence="4" id="KW-0456">Lyase</keyword>
<evidence type="ECO:0000313" key="14">
    <source>
        <dbReference type="Proteomes" id="UP000028501"/>
    </source>
</evidence>
<dbReference type="GO" id="GO:0016831">
    <property type="term" value="F:carboxy-lyase activity"/>
    <property type="evidence" value="ECO:0007669"/>
    <property type="project" value="UniProtKB-KW"/>
</dbReference>
<keyword evidence="3" id="KW-0288">FMN</keyword>
<comment type="pathway">
    <text evidence="1">Isoprenoid biosynthesis; isopentenyl diphosphate biosynthesis via mevalonate pathway.</text>
</comment>
<dbReference type="SUPFAM" id="SSF143968">
    <property type="entry name" value="UbiD C-terminal domain-like"/>
    <property type="match status" value="1"/>
</dbReference>
<dbReference type="KEGG" id="afg:AFULGI_00018930"/>
<evidence type="ECO:0000313" key="13">
    <source>
        <dbReference type="EMBL" id="AIG98646.1"/>
    </source>
</evidence>
<evidence type="ECO:0000256" key="5">
    <source>
        <dbReference type="ARBA" id="ARBA00023229"/>
    </source>
</evidence>
<dbReference type="PANTHER" id="PTHR30108">
    <property type="entry name" value="3-OCTAPRENYL-4-HYDROXYBENZOATE CARBOXY-LYASE-RELATED"/>
    <property type="match status" value="1"/>
</dbReference>
<dbReference type="HOGENOM" id="CLU_023348_5_1_2"/>
<evidence type="ECO:0000259" key="11">
    <source>
        <dbReference type="Pfam" id="PF01977"/>
    </source>
</evidence>
<evidence type="ECO:0000256" key="6">
    <source>
        <dbReference type="ARBA" id="ARBA00049054"/>
    </source>
</evidence>
<dbReference type="InterPro" id="IPR002830">
    <property type="entry name" value="UbiD"/>
</dbReference>